<evidence type="ECO:0000256" key="4">
    <source>
        <dbReference type="ARBA" id="ARBA00022840"/>
    </source>
</evidence>
<dbReference type="InterPro" id="IPR045851">
    <property type="entry name" value="AMP-bd_C_sf"/>
</dbReference>
<comment type="similarity">
    <text evidence="1">Belongs to the ATP-dependent AMP-binding enzyme family.</text>
</comment>
<gene>
    <name evidence="7" type="ORF">GCM10023350_40840</name>
</gene>
<accession>A0ABP8ZAQ9</accession>
<keyword evidence="2" id="KW-0436">Ligase</keyword>
<dbReference type="InterPro" id="IPR051087">
    <property type="entry name" value="Mitochondrial_ACSM"/>
</dbReference>
<name>A0ABP8ZAQ9_9ACTN</name>
<keyword evidence="8" id="KW-1185">Reference proteome</keyword>
<comment type="caution">
    <text evidence="7">The sequence shown here is derived from an EMBL/GenBank/DDBJ whole genome shotgun (WGS) entry which is preliminary data.</text>
</comment>
<dbReference type="RefSeq" id="WP_345528818.1">
    <property type="nucleotide sequence ID" value="NZ_BAABKN010000026.1"/>
</dbReference>
<dbReference type="InterPro" id="IPR025110">
    <property type="entry name" value="AMP-bd_C"/>
</dbReference>
<dbReference type="Proteomes" id="UP001499882">
    <property type="component" value="Unassembled WGS sequence"/>
</dbReference>
<feature type="region of interest" description="Disordered" evidence="5">
    <location>
        <begin position="86"/>
        <end position="108"/>
    </location>
</feature>
<feature type="compositionally biased region" description="Basic and acidic residues" evidence="5">
    <location>
        <begin position="86"/>
        <end position="102"/>
    </location>
</feature>
<keyword evidence="4" id="KW-0067">ATP-binding</keyword>
<keyword evidence="3" id="KW-0547">Nucleotide-binding</keyword>
<reference evidence="8" key="1">
    <citation type="journal article" date="2019" name="Int. J. Syst. Evol. Microbiol.">
        <title>The Global Catalogue of Microorganisms (GCM) 10K type strain sequencing project: providing services to taxonomists for standard genome sequencing and annotation.</title>
        <authorList>
            <consortium name="The Broad Institute Genomics Platform"/>
            <consortium name="The Broad Institute Genome Sequencing Center for Infectious Disease"/>
            <person name="Wu L."/>
            <person name="Ma J."/>
        </authorList>
    </citation>
    <scope>NUCLEOTIDE SEQUENCE [LARGE SCALE GENOMIC DNA]</scope>
    <source>
        <strain evidence="8">JCM 18532</strain>
    </source>
</reference>
<evidence type="ECO:0000313" key="8">
    <source>
        <dbReference type="Proteomes" id="UP001499882"/>
    </source>
</evidence>
<feature type="domain" description="AMP-binding enzyme C-terminal" evidence="6">
    <location>
        <begin position="2"/>
        <end position="74"/>
    </location>
</feature>
<evidence type="ECO:0000256" key="1">
    <source>
        <dbReference type="ARBA" id="ARBA00006432"/>
    </source>
</evidence>
<dbReference type="Gene3D" id="3.30.300.30">
    <property type="match status" value="1"/>
</dbReference>
<dbReference type="SUPFAM" id="SSF56801">
    <property type="entry name" value="Acetyl-CoA synthetase-like"/>
    <property type="match status" value="1"/>
</dbReference>
<protein>
    <recommendedName>
        <fullName evidence="6">AMP-binding enzyme C-terminal domain-containing protein</fullName>
    </recommendedName>
</protein>
<evidence type="ECO:0000256" key="3">
    <source>
        <dbReference type="ARBA" id="ARBA00022741"/>
    </source>
</evidence>
<evidence type="ECO:0000313" key="7">
    <source>
        <dbReference type="EMBL" id="GAA4751402.1"/>
    </source>
</evidence>
<dbReference type="PANTHER" id="PTHR43605:SF10">
    <property type="entry name" value="ACYL-COA SYNTHETASE MEDIUM CHAIN FAMILY MEMBER 3"/>
    <property type="match status" value="1"/>
</dbReference>
<evidence type="ECO:0000259" key="6">
    <source>
        <dbReference type="Pfam" id="PF13193"/>
    </source>
</evidence>
<dbReference type="EMBL" id="BAABKN010000026">
    <property type="protein sequence ID" value="GAA4751402.1"/>
    <property type="molecule type" value="Genomic_DNA"/>
</dbReference>
<evidence type="ECO:0000256" key="2">
    <source>
        <dbReference type="ARBA" id="ARBA00022598"/>
    </source>
</evidence>
<dbReference type="PANTHER" id="PTHR43605">
    <property type="entry name" value="ACYL-COENZYME A SYNTHETASE"/>
    <property type="match status" value="1"/>
</dbReference>
<evidence type="ECO:0000256" key="5">
    <source>
        <dbReference type="SAM" id="MobiDB-lite"/>
    </source>
</evidence>
<sequence length="108" mass="11864">MLIEHPAVAEAAVAPAPDSVGLAVPKAYIALAPGYGPDDATARSILVHARDRLAPYLRVGRIEFFELPETVSGKIRRVELRQREIEMEGQRPGREYRDDDLRGSTPAS</sequence>
<organism evidence="7 8">
    <name type="scientific">Nocardioides endophyticus</name>
    <dbReference type="NCBI Taxonomy" id="1353775"/>
    <lineage>
        <taxon>Bacteria</taxon>
        <taxon>Bacillati</taxon>
        <taxon>Actinomycetota</taxon>
        <taxon>Actinomycetes</taxon>
        <taxon>Propionibacteriales</taxon>
        <taxon>Nocardioidaceae</taxon>
        <taxon>Nocardioides</taxon>
    </lineage>
</organism>
<dbReference type="Pfam" id="PF13193">
    <property type="entry name" value="AMP-binding_C"/>
    <property type="match status" value="1"/>
</dbReference>
<proteinExistence type="inferred from homology"/>